<dbReference type="AlphaFoldDB" id="A3D4C9"/>
<dbReference type="Gene3D" id="1.10.150.130">
    <property type="match status" value="1"/>
</dbReference>
<dbReference type="InterPro" id="IPR011010">
    <property type="entry name" value="DNA_brk_join_enz"/>
</dbReference>
<feature type="domain" description="Tyr recombinase" evidence="4">
    <location>
        <begin position="164"/>
        <end position="391"/>
    </location>
</feature>
<keyword evidence="6" id="KW-1185">Reference proteome</keyword>
<evidence type="ECO:0000256" key="1">
    <source>
        <dbReference type="ARBA" id="ARBA00023125"/>
    </source>
</evidence>
<dbReference type="InterPro" id="IPR010998">
    <property type="entry name" value="Integrase_recombinase_N"/>
</dbReference>
<evidence type="ECO:0000256" key="3">
    <source>
        <dbReference type="SAM" id="MobiDB-lite"/>
    </source>
</evidence>
<dbReference type="SUPFAM" id="SSF56349">
    <property type="entry name" value="DNA breaking-rejoining enzymes"/>
    <property type="match status" value="1"/>
</dbReference>
<evidence type="ECO:0000313" key="6">
    <source>
        <dbReference type="Proteomes" id="UP000001557"/>
    </source>
</evidence>
<dbReference type="PROSITE" id="PS51898">
    <property type="entry name" value="TYR_RECOMBINASE"/>
    <property type="match status" value="1"/>
</dbReference>
<dbReference type="PANTHER" id="PTHR34605">
    <property type="entry name" value="PHAGE_INTEGRASE DOMAIN-CONTAINING PROTEIN"/>
    <property type="match status" value="1"/>
</dbReference>
<dbReference type="InterPro" id="IPR013762">
    <property type="entry name" value="Integrase-like_cat_sf"/>
</dbReference>
<protein>
    <submittedName>
        <fullName evidence="5">Phage integrase family protein</fullName>
    </submittedName>
</protein>
<dbReference type="KEGG" id="sbl:Sbal_2092"/>
<dbReference type="Pfam" id="PF00589">
    <property type="entry name" value="Phage_integrase"/>
    <property type="match status" value="1"/>
</dbReference>
<proteinExistence type="predicted"/>
<dbReference type="GO" id="GO:0015074">
    <property type="term" value="P:DNA integration"/>
    <property type="evidence" value="ECO:0007669"/>
    <property type="project" value="InterPro"/>
</dbReference>
<dbReference type="GO" id="GO:0003677">
    <property type="term" value="F:DNA binding"/>
    <property type="evidence" value="ECO:0007669"/>
    <property type="project" value="UniProtKB-KW"/>
</dbReference>
<dbReference type="InterPro" id="IPR052925">
    <property type="entry name" value="Phage_Integrase-like_Recomb"/>
</dbReference>
<keyword evidence="2" id="KW-0233">DNA recombination</keyword>
<feature type="compositionally biased region" description="Low complexity" evidence="3">
    <location>
        <begin position="8"/>
        <end position="19"/>
    </location>
</feature>
<dbReference type="GO" id="GO:0006310">
    <property type="term" value="P:DNA recombination"/>
    <property type="evidence" value="ECO:0007669"/>
    <property type="project" value="UniProtKB-KW"/>
</dbReference>
<name>A3D4C9_SHEB5</name>
<dbReference type="Gene3D" id="1.10.443.10">
    <property type="entry name" value="Intergrase catalytic core"/>
    <property type="match status" value="1"/>
</dbReference>
<dbReference type="PANTHER" id="PTHR34605:SF3">
    <property type="entry name" value="P CELL-TYPE AGGLUTINATION PROTEIN MAP4-LIKE-RELATED"/>
    <property type="match status" value="1"/>
</dbReference>
<dbReference type="HOGENOM" id="CLU_047407_5_0_6"/>
<dbReference type="SUPFAM" id="SSF47823">
    <property type="entry name" value="lambda integrase-like, N-terminal domain"/>
    <property type="match status" value="1"/>
</dbReference>
<reference evidence="5 6" key="1">
    <citation type="submission" date="2007-02" db="EMBL/GenBank/DDBJ databases">
        <title>Complete sequence of chromosome of Shewanella baltica OS155.</title>
        <authorList>
            <consortium name="US DOE Joint Genome Institute"/>
            <person name="Copeland A."/>
            <person name="Lucas S."/>
            <person name="Lapidus A."/>
            <person name="Barry K."/>
            <person name="Detter J.C."/>
            <person name="Glavina del Rio T."/>
            <person name="Hammon N."/>
            <person name="Israni S."/>
            <person name="Dalin E."/>
            <person name="Tice H."/>
            <person name="Pitluck S."/>
            <person name="Sims D.R."/>
            <person name="Brettin T."/>
            <person name="Bruce D."/>
            <person name="Han C."/>
            <person name="Tapia R."/>
            <person name="Brainard J."/>
            <person name="Schmutz J."/>
            <person name="Larimer F."/>
            <person name="Land M."/>
            <person name="Hauser L."/>
            <person name="Kyrpides N."/>
            <person name="Mikhailova N."/>
            <person name="Brettar I."/>
            <person name="Klappenbach J."/>
            <person name="Konstantinidis K."/>
            <person name="Rodrigues J."/>
            <person name="Tiedje J."/>
            <person name="Richardson P."/>
        </authorList>
    </citation>
    <scope>NUCLEOTIDE SEQUENCE [LARGE SCALE GENOMIC DNA]</scope>
    <source>
        <strain evidence="6">OS155 / ATCC BAA-1091</strain>
    </source>
</reference>
<dbReference type="InterPro" id="IPR002104">
    <property type="entry name" value="Integrase_catalytic"/>
</dbReference>
<accession>A3D4C9</accession>
<keyword evidence="1" id="KW-0238">DNA-binding</keyword>
<evidence type="ECO:0000256" key="2">
    <source>
        <dbReference type="ARBA" id="ARBA00023172"/>
    </source>
</evidence>
<gene>
    <name evidence="5" type="ordered locus">Sbal_2092</name>
</gene>
<sequence>MSKMIRTNSNAQNNANISNERATGSDHHHNNRAEQPRFFEESFLPQSVRSDYLSAAEETEYEISVNTRRVYNTSFSVFSRYCAEHQLQALPADPRSVISFIGHQKELIQESTGVQLSKQTLTTRLAAIRYHHIQAGFHSPTEHPLVIRVMRGLSRNQSRHVSDYDQQPIMYDEVEMLIQAIDEQVQPLTRARDKAIIQLGLQGGFRRSELADIKVQYVSFLRNKLKVRLPYSKSNQQGQREWKDLPDHEPFAALDAVKNWLSLANIEDGHLFRSLSRDGKNLRPYQMKNRHSGSSSLLNKNSGFLTGDDIYRIIKKYCTKAGLPAKFYGAHSLRSGCGVFQDSCHSLFKNQAAFITPSTGALSGLSVTAPTASQFLISVDQRIGFLSFAASSTFLRLAKIAPSCSA</sequence>
<evidence type="ECO:0000313" key="5">
    <source>
        <dbReference type="EMBL" id="ABN61592.1"/>
    </source>
</evidence>
<dbReference type="STRING" id="325240.Sbal_2092"/>
<dbReference type="Proteomes" id="UP000001557">
    <property type="component" value="Chromosome"/>
</dbReference>
<dbReference type="EMBL" id="CP000563">
    <property type="protein sequence ID" value="ABN61592.1"/>
    <property type="molecule type" value="Genomic_DNA"/>
</dbReference>
<feature type="region of interest" description="Disordered" evidence="3">
    <location>
        <begin position="1"/>
        <end position="31"/>
    </location>
</feature>
<evidence type="ECO:0000259" key="4">
    <source>
        <dbReference type="PROSITE" id="PS51898"/>
    </source>
</evidence>
<organism evidence="5 6">
    <name type="scientific">Shewanella baltica (strain OS155 / ATCC BAA-1091)</name>
    <dbReference type="NCBI Taxonomy" id="325240"/>
    <lineage>
        <taxon>Bacteria</taxon>
        <taxon>Pseudomonadati</taxon>
        <taxon>Pseudomonadota</taxon>
        <taxon>Gammaproteobacteria</taxon>
        <taxon>Alteromonadales</taxon>
        <taxon>Shewanellaceae</taxon>
        <taxon>Shewanella</taxon>
    </lineage>
</organism>